<proteinExistence type="inferred from homology"/>
<dbReference type="InterPro" id="IPR033985">
    <property type="entry name" value="SusD-like_N"/>
</dbReference>
<keyword evidence="5" id="KW-0998">Cell outer membrane</keyword>
<dbReference type="SUPFAM" id="SSF48452">
    <property type="entry name" value="TPR-like"/>
    <property type="match status" value="1"/>
</dbReference>
<dbReference type="CDD" id="cd08977">
    <property type="entry name" value="SusD"/>
    <property type="match status" value="1"/>
</dbReference>
<evidence type="ECO:0000313" key="9">
    <source>
        <dbReference type="Proteomes" id="UP000305848"/>
    </source>
</evidence>
<protein>
    <submittedName>
        <fullName evidence="8">RagB/SusD family nutrient uptake outer membrane protein</fullName>
    </submittedName>
</protein>
<evidence type="ECO:0000256" key="3">
    <source>
        <dbReference type="ARBA" id="ARBA00022729"/>
    </source>
</evidence>
<evidence type="ECO:0000256" key="1">
    <source>
        <dbReference type="ARBA" id="ARBA00004442"/>
    </source>
</evidence>
<dbReference type="RefSeq" id="WP_137263755.1">
    <property type="nucleotide sequence ID" value="NZ_SZQL01000024.1"/>
</dbReference>
<keyword evidence="3" id="KW-0732">Signal</keyword>
<comment type="caution">
    <text evidence="8">The sequence shown here is derived from an EMBL/GenBank/DDBJ whole genome shotgun (WGS) entry which is preliminary data.</text>
</comment>
<dbReference type="Pfam" id="PF07980">
    <property type="entry name" value="SusD_RagB"/>
    <property type="match status" value="1"/>
</dbReference>
<name>A0A4U3KRZ2_9BACT</name>
<evidence type="ECO:0000256" key="5">
    <source>
        <dbReference type="ARBA" id="ARBA00023237"/>
    </source>
</evidence>
<dbReference type="InterPro" id="IPR012944">
    <property type="entry name" value="SusD_RagB_dom"/>
</dbReference>
<dbReference type="EMBL" id="SZQL01000024">
    <property type="protein sequence ID" value="TKK65118.1"/>
    <property type="molecule type" value="Genomic_DNA"/>
</dbReference>
<dbReference type="PROSITE" id="PS51257">
    <property type="entry name" value="PROKAR_LIPOPROTEIN"/>
    <property type="match status" value="1"/>
</dbReference>
<evidence type="ECO:0000259" key="7">
    <source>
        <dbReference type="Pfam" id="PF14322"/>
    </source>
</evidence>
<dbReference type="Gene3D" id="1.25.40.390">
    <property type="match status" value="1"/>
</dbReference>
<evidence type="ECO:0000259" key="6">
    <source>
        <dbReference type="Pfam" id="PF07980"/>
    </source>
</evidence>
<dbReference type="InterPro" id="IPR011990">
    <property type="entry name" value="TPR-like_helical_dom_sf"/>
</dbReference>
<accession>A0A4U3KRZ2</accession>
<evidence type="ECO:0000256" key="4">
    <source>
        <dbReference type="ARBA" id="ARBA00023136"/>
    </source>
</evidence>
<evidence type="ECO:0000256" key="2">
    <source>
        <dbReference type="ARBA" id="ARBA00006275"/>
    </source>
</evidence>
<keyword evidence="9" id="KW-1185">Reference proteome</keyword>
<keyword evidence="4" id="KW-0472">Membrane</keyword>
<feature type="domain" description="SusD-like N-terminal" evidence="7">
    <location>
        <begin position="90"/>
        <end position="204"/>
    </location>
</feature>
<feature type="domain" description="RagB/SusD" evidence="6">
    <location>
        <begin position="259"/>
        <end position="562"/>
    </location>
</feature>
<organism evidence="8 9">
    <name type="scientific">Ilyomonas limi</name>
    <dbReference type="NCBI Taxonomy" id="2575867"/>
    <lineage>
        <taxon>Bacteria</taxon>
        <taxon>Pseudomonadati</taxon>
        <taxon>Bacteroidota</taxon>
        <taxon>Chitinophagia</taxon>
        <taxon>Chitinophagales</taxon>
        <taxon>Chitinophagaceae</taxon>
        <taxon>Ilyomonas</taxon>
    </lineage>
</organism>
<gene>
    <name evidence="8" type="ORF">FC093_20850</name>
</gene>
<dbReference type="GO" id="GO:0009279">
    <property type="term" value="C:cell outer membrane"/>
    <property type="evidence" value="ECO:0007669"/>
    <property type="project" value="UniProtKB-SubCell"/>
</dbReference>
<sequence>MKALTFILYSYSLLFLLSGCKKTLDVENVAAFDPNKVWNDPQLAQAYLTNLYAQALPGSWPVNSGGYADELAGNLQTDAVTSASGPFKDWPYATIRNINILFNEIDKGTLSDDTKNPIKGQGYFLRAWVYFNMVILYGGVPIIDKPQGLNDDLFVARNSTKECFDFIEADLQQALTLLPDKYSGDDRGRIDKAAVLAFLGRVLLFKASPQFHSSNPYNNADWSEAYEANKMAKDQLAAMGYGLVPNYADIWSKENKGNQEAILSVVFNSPNKTNGRQEDACRPLSESKNATGGDQPVWEMIEAFPMKDGYQPGASPNYAYDLQAYWQNRDPRFYNSIVYNGSIYELSNKAGRRQYTAKGIATNEDMFGPGELFNRTGFYPRKGMDSTLPQAAVTENETDWIELRYAEVLLNFAEAANETEHPAEVMSVLIEIRQRAGIEPGPANLYGLSAGMTREQLREAIYHERRIEFIYEGKRFNDLRRTRRLNLIDGMSKHGLLATLKPGKDPAEGITYSLLPEDFTYSILPLLSNGTNVMSTPDTYYFFPIPKSEIDKNLKLEQNIGWDGGTFNPVLD</sequence>
<dbReference type="OrthoDB" id="5694214at2"/>
<evidence type="ECO:0000313" key="8">
    <source>
        <dbReference type="EMBL" id="TKK65118.1"/>
    </source>
</evidence>
<dbReference type="AlphaFoldDB" id="A0A4U3KRZ2"/>
<dbReference type="Proteomes" id="UP000305848">
    <property type="component" value="Unassembled WGS sequence"/>
</dbReference>
<comment type="subcellular location">
    <subcellularLocation>
        <location evidence="1">Cell outer membrane</location>
    </subcellularLocation>
</comment>
<reference evidence="8 9" key="1">
    <citation type="submission" date="2019-05" db="EMBL/GenBank/DDBJ databases">
        <title>Panacibacter sp. strain 17mud1-8 Genome sequencing and assembly.</title>
        <authorList>
            <person name="Chhetri G."/>
        </authorList>
    </citation>
    <scope>NUCLEOTIDE SEQUENCE [LARGE SCALE GENOMIC DNA]</scope>
    <source>
        <strain evidence="8 9">17mud1-8</strain>
    </source>
</reference>
<comment type="similarity">
    <text evidence="2">Belongs to the SusD family.</text>
</comment>
<dbReference type="Pfam" id="PF14322">
    <property type="entry name" value="SusD-like_3"/>
    <property type="match status" value="1"/>
</dbReference>